<dbReference type="InterPro" id="IPR002575">
    <property type="entry name" value="Aminoglycoside_PTrfase"/>
</dbReference>
<sequence>MASTLRHCQTFPDQNWKGADFYPKNSHSRYVVQNCVKTIGWNALQEYASRLDNGIKCDVLPGITNGQNHLVSVLEFENKTRWVARIQMHKSTQRLAAELHREVDVMALMRERTKIPLPQVVGYEIDDSNPTGVAFMLMELLPGNVAMDADGGYEAHRGQIPLQRRDGFYDSAAHVQVQMTSVRLPKIGTVIRSKDGSYEIGPFPDIGGPFETATAFFEAWAAHASFPMSTADIRESMKNGPVDEVPMSITEFPLKVKEFASRLSSNDSGPFPVSHQDFLHSNIIVNDRYRILGVIDWEGACTVPWKLVEFPLFLSTVTLPMDAPWNYDQNGEPLDEDTRQTWRERKEYIERAVRFEVIEGIDDKLSATLNDQTLQNLAYAMRVYAEIGKLGFYHKVMEPFEKKHVL</sequence>
<dbReference type="PANTHER" id="PTHR21310">
    <property type="entry name" value="AMINOGLYCOSIDE PHOSPHOTRANSFERASE-RELATED-RELATED"/>
    <property type="match status" value="1"/>
</dbReference>
<keyword evidence="3" id="KW-1185">Reference proteome</keyword>
<evidence type="ECO:0000313" key="2">
    <source>
        <dbReference type="EMBL" id="CZT09702.1"/>
    </source>
</evidence>
<dbReference type="SUPFAM" id="SSF56112">
    <property type="entry name" value="Protein kinase-like (PK-like)"/>
    <property type="match status" value="1"/>
</dbReference>
<dbReference type="InterPro" id="IPR051678">
    <property type="entry name" value="AGP_Transferase"/>
</dbReference>
<evidence type="ECO:0000313" key="3">
    <source>
        <dbReference type="Proteomes" id="UP000178912"/>
    </source>
</evidence>
<reference evidence="3" key="1">
    <citation type="submission" date="2016-03" db="EMBL/GenBank/DDBJ databases">
        <authorList>
            <person name="Guldener U."/>
        </authorList>
    </citation>
    <scope>NUCLEOTIDE SEQUENCE [LARGE SCALE GENOMIC DNA]</scope>
    <source>
        <strain evidence="3">04CH-RAC-A.6.1</strain>
    </source>
</reference>
<dbReference type="InterPro" id="IPR011009">
    <property type="entry name" value="Kinase-like_dom_sf"/>
</dbReference>
<dbReference type="Gene3D" id="3.30.200.20">
    <property type="entry name" value="Phosphorylase Kinase, domain 1"/>
    <property type="match status" value="1"/>
</dbReference>
<feature type="domain" description="Aminoglycoside phosphotransferase" evidence="1">
    <location>
        <begin position="63"/>
        <end position="302"/>
    </location>
</feature>
<dbReference type="AlphaFoldDB" id="A0A1E1LGU8"/>
<dbReference type="OrthoDB" id="10003767at2759"/>
<dbReference type="PANTHER" id="PTHR21310:SF37">
    <property type="entry name" value="AMINOGLYCOSIDE PHOSPHOTRANSFERASE DOMAIN-CONTAINING PROTEIN"/>
    <property type="match status" value="1"/>
</dbReference>
<organism evidence="2 3">
    <name type="scientific">Rhynchosporium agropyri</name>
    <dbReference type="NCBI Taxonomy" id="914238"/>
    <lineage>
        <taxon>Eukaryota</taxon>
        <taxon>Fungi</taxon>
        <taxon>Dikarya</taxon>
        <taxon>Ascomycota</taxon>
        <taxon>Pezizomycotina</taxon>
        <taxon>Leotiomycetes</taxon>
        <taxon>Helotiales</taxon>
        <taxon>Ploettnerulaceae</taxon>
        <taxon>Rhynchosporium</taxon>
    </lineage>
</organism>
<dbReference type="Gene3D" id="3.90.1200.10">
    <property type="match status" value="1"/>
</dbReference>
<dbReference type="EMBL" id="FJUX01000118">
    <property type="protein sequence ID" value="CZT09702.1"/>
    <property type="molecule type" value="Genomic_DNA"/>
</dbReference>
<gene>
    <name evidence="2" type="ORF">RAG0_14365</name>
</gene>
<dbReference type="Proteomes" id="UP000178912">
    <property type="component" value="Unassembled WGS sequence"/>
</dbReference>
<protein>
    <recommendedName>
        <fullName evidence="1">Aminoglycoside phosphotransferase domain-containing protein</fullName>
    </recommendedName>
</protein>
<evidence type="ECO:0000259" key="1">
    <source>
        <dbReference type="Pfam" id="PF01636"/>
    </source>
</evidence>
<dbReference type="Pfam" id="PF01636">
    <property type="entry name" value="APH"/>
    <property type="match status" value="1"/>
</dbReference>
<name>A0A1E1LGU8_9HELO</name>
<proteinExistence type="predicted"/>
<accession>A0A1E1LGU8</accession>